<dbReference type="Proteomes" id="UP000828941">
    <property type="component" value="Chromosome 8"/>
</dbReference>
<name>A0ACB9MWH8_BAUVA</name>
<evidence type="ECO:0000313" key="1">
    <source>
        <dbReference type="EMBL" id="KAI4327844.1"/>
    </source>
</evidence>
<gene>
    <name evidence="1" type="ORF">L6164_020260</name>
</gene>
<dbReference type="EMBL" id="CM039433">
    <property type="protein sequence ID" value="KAI4327844.1"/>
    <property type="molecule type" value="Genomic_DNA"/>
</dbReference>
<evidence type="ECO:0000313" key="2">
    <source>
        <dbReference type="Proteomes" id="UP000828941"/>
    </source>
</evidence>
<reference evidence="1 2" key="1">
    <citation type="journal article" date="2022" name="DNA Res.">
        <title>Chromosomal-level genome assembly of the orchid tree Bauhinia variegata (Leguminosae; Cercidoideae) supports the allotetraploid origin hypothesis of Bauhinia.</title>
        <authorList>
            <person name="Zhong Y."/>
            <person name="Chen Y."/>
            <person name="Zheng D."/>
            <person name="Pang J."/>
            <person name="Liu Y."/>
            <person name="Luo S."/>
            <person name="Meng S."/>
            <person name="Qian L."/>
            <person name="Wei D."/>
            <person name="Dai S."/>
            <person name="Zhou R."/>
        </authorList>
    </citation>
    <scope>NUCLEOTIDE SEQUENCE [LARGE SCALE GENOMIC DNA]</scope>
    <source>
        <strain evidence="1">BV-YZ2020</strain>
    </source>
</reference>
<organism evidence="1 2">
    <name type="scientific">Bauhinia variegata</name>
    <name type="common">Purple orchid tree</name>
    <name type="synonym">Phanera variegata</name>
    <dbReference type="NCBI Taxonomy" id="167791"/>
    <lineage>
        <taxon>Eukaryota</taxon>
        <taxon>Viridiplantae</taxon>
        <taxon>Streptophyta</taxon>
        <taxon>Embryophyta</taxon>
        <taxon>Tracheophyta</taxon>
        <taxon>Spermatophyta</taxon>
        <taxon>Magnoliopsida</taxon>
        <taxon>eudicotyledons</taxon>
        <taxon>Gunneridae</taxon>
        <taxon>Pentapetalae</taxon>
        <taxon>rosids</taxon>
        <taxon>fabids</taxon>
        <taxon>Fabales</taxon>
        <taxon>Fabaceae</taxon>
        <taxon>Cercidoideae</taxon>
        <taxon>Cercideae</taxon>
        <taxon>Bauhiniinae</taxon>
        <taxon>Bauhinia</taxon>
    </lineage>
</organism>
<accession>A0ACB9MWH8</accession>
<protein>
    <submittedName>
        <fullName evidence="1">Uncharacterized protein</fullName>
    </submittedName>
</protein>
<comment type="caution">
    <text evidence="1">The sequence shown here is derived from an EMBL/GenBank/DDBJ whole genome shotgun (WGS) entry which is preliminary data.</text>
</comment>
<keyword evidence="2" id="KW-1185">Reference proteome</keyword>
<proteinExistence type="predicted"/>
<sequence>MSTVNKKHDERWMHDNNGLSGEDYILDGKFAGEESLKDNAAFDALSSSRGNKFIKHGTDVINKSSEGGSLCYSHELCNNLKINGNIQMPFLKSCSRQGSVLHEKVLFVNDENDVLSDSFMSKQNLGVDCGSAEDLLSHTHPEVIKKFNMSRDSDIISRAFVAENLFLSDSCYSKTGGSGSGHQLLDSEWYSVYPEPLSLATPWAVDHISDNNDIKRMPRYHKMDSYMNLLDDEENECKFSYKRSRISSQYHCSSSFANVGFDFGCPADPSKISYGFDDQPDCSDIYFTKWSDILTNESDWLCLESDREKFQRLGKNRGRRDHFGHSAFEKKSARRSFSAPPFSRRKRRFVSSNQPSEFIARTPAGQTYNHVLNCEEAYDFKHPKQSSGALQLSTEEQLLPKIIPNVKKRPEIVADTEVNTIREFDNFQNFNIQSSTPFEDSIDYSAKWRNCSAKLPENDNMPDTQTQSNILDISSGFLHLAGDSLIPESICKNSLEDAKVLHQVDKKFIPIVAGRTLAIIDQHAADERIRLEELRQKVLSGEAKTITYLDAEKELVLPEIGYQLLHNYAEQVKDWGWICNIHTQDSKSFKRNLDILNRQPMVVMLIAVPCILGVKLSDVDLMEFLQQLADTEGSSTMPPSVIRVLNMKACRGAIMFGDSLLPSECSLLVEELKHTSLCFQCAHGRPTTAPLVNLEALYSQIAKFGLTNDCSNDEWHGLRRHKVCVERAAQRLYSASAEAEC</sequence>